<dbReference type="CDD" id="cd04301">
    <property type="entry name" value="NAT_SF"/>
    <property type="match status" value="1"/>
</dbReference>
<dbReference type="PROSITE" id="PS51186">
    <property type="entry name" value="GNAT"/>
    <property type="match status" value="1"/>
</dbReference>
<dbReference type="SUPFAM" id="SSF55729">
    <property type="entry name" value="Acyl-CoA N-acyltransferases (Nat)"/>
    <property type="match status" value="1"/>
</dbReference>
<dbReference type="Proteomes" id="UP001597100">
    <property type="component" value="Unassembled WGS sequence"/>
</dbReference>
<gene>
    <name evidence="3" type="ORF">ACFQ1G_04805</name>
</gene>
<keyword evidence="1 3" id="KW-0808">Transferase</keyword>
<dbReference type="InterPro" id="IPR000182">
    <property type="entry name" value="GNAT_dom"/>
</dbReference>
<reference evidence="4" key="1">
    <citation type="journal article" date="2019" name="Int. J. Syst. Evol. Microbiol.">
        <title>The Global Catalogue of Microorganisms (GCM) 10K type strain sequencing project: providing services to taxonomists for standard genome sequencing and annotation.</title>
        <authorList>
            <consortium name="The Broad Institute Genomics Platform"/>
            <consortium name="The Broad Institute Genome Sequencing Center for Infectious Disease"/>
            <person name="Wu L."/>
            <person name="Ma J."/>
        </authorList>
    </citation>
    <scope>NUCLEOTIDE SEQUENCE [LARGE SCALE GENOMIC DNA]</scope>
    <source>
        <strain evidence="4">CCUG 60898</strain>
    </source>
</reference>
<evidence type="ECO:0000259" key="2">
    <source>
        <dbReference type="PROSITE" id="PS51186"/>
    </source>
</evidence>
<comment type="caution">
    <text evidence="3">The sequence shown here is derived from an EMBL/GenBank/DDBJ whole genome shotgun (WGS) entry which is preliminary data.</text>
</comment>
<feature type="domain" description="N-acetyltransferase" evidence="2">
    <location>
        <begin position="3"/>
        <end position="172"/>
    </location>
</feature>
<dbReference type="PANTHER" id="PTHR13947">
    <property type="entry name" value="GNAT FAMILY N-ACETYLTRANSFERASE"/>
    <property type="match status" value="1"/>
</dbReference>
<dbReference type="Gene3D" id="3.40.630.30">
    <property type="match status" value="1"/>
</dbReference>
<accession>A0ABW3IE72</accession>
<dbReference type="InterPro" id="IPR050769">
    <property type="entry name" value="NAT_camello-type"/>
</dbReference>
<evidence type="ECO:0000256" key="1">
    <source>
        <dbReference type="ARBA" id="ARBA00022679"/>
    </source>
</evidence>
<keyword evidence="3" id="KW-0012">Acyltransferase</keyword>
<dbReference type="EC" id="2.3.-.-" evidence="3"/>
<dbReference type="EMBL" id="JBHTJP010000032">
    <property type="protein sequence ID" value="MFD0976105.1"/>
    <property type="molecule type" value="Genomic_DNA"/>
</dbReference>
<keyword evidence="4" id="KW-1185">Reference proteome</keyword>
<dbReference type="GO" id="GO:0016746">
    <property type="term" value="F:acyltransferase activity"/>
    <property type="evidence" value="ECO:0007669"/>
    <property type="project" value="UniProtKB-KW"/>
</dbReference>
<dbReference type="PANTHER" id="PTHR13947:SF37">
    <property type="entry name" value="LD18367P"/>
    <property type="match status" value="1"/>
</dbReference>
<organism evidence="3 4">
    <name type="scientific">Salinimicrobium gaetbulicola</name>
    <dbReference type="NCBI Taxonomy" id="999702"/>
    <lineage>
        <taxon>Bacteria</taxon>
        <taxon>Pseudomonadati</taxon>
        <taxon>Bacteroidota</taxon>
        <taxon>Flavobacteriia</taxon>
        <taxon>Flavobacteriales</taxon>
        <taxon>Flavobacteriaceae</taxon>
        <taxon>Salinimicrobium</taxon>
    </lineage>
</organism>
<dbReference type="Pfam" id="PF00583">
    <property type="entry name" value="Acetyltransf_1"/>
    <property type="match status" value="1"/>
</dbReference>
<dbReference type="InterPro" id="IPR016181">
    <property type="entry name" value="Acyl_CoA_acyltransferase"/>
</dbReference>
<evidence type="ECO:0000313" key="4">
    <source>
        <dbReference type="Proteomes" id="UP001597100"/>
    </source>
</evidence>
<dbReference type="RefSeq" id="WP_380737142.1">
    <property type="nucleotide sequence ID" value="NZ_JBHTJP010000032.1"/>
</dbReference>
<sequence>MKYTVRQAKPEEFRDIGRLMVTVYAALEGFPSQKEQPEYYQLLENIGEITNKPHTQLLVAVSSEGKVEGAVVYFSDMSSYGSGGTATSQKNASGFRLLAVNPEVRGMGIGKLLTQACIEKAREDGNQQLIIHSTEFMKVAWKMYEKMGFKRSEDLDFMQGKLPVFGFRLNLPPKKLPEKKG</sequence>
<proteinExistence type="predicted"/>
<name>A0ABW3IE72_9FLAO</name>
<protein>
    <submittedName>
        <fullName evidence="3">GNAT family N-acetyltransferase</fullName>
        <ecNumber evidence="3">2.3.-.-</ecNumber>
    </submittedName>
</protein>
<evidence type="ECO:0000313" key="3">
    <source>
        <dbReference type="EMBL" id="MFD0976105.1"/>
    </source>
</evidence>